<dbReference type="Gene3D" id="3.30.2310.20">
    <property type="entry name" value="RelE-like"/>
    <property type="match status" value="1"/>
</dbReference>
<evidence type="ECO:0000313" key="4">
    <source>
        <dbReference type="Proteomes" id="UP000198226"/>
    </source>
</evidence>
<proteinExistence type="inferred from homology"/>
<accession>A0A125Q0M2</accession>
<organism evidence="3 4">
    <name type="scientific">Micromonospora rifamycinica</name>
    <dbReference type="NCBI Taxonomy" id="291594"/>
    <lineage>
        <taxon>Bacteria</taxon>
        <taxon>Bacillati</taxon>
        <taxon>Actinomycetota</taxon>
        <taxon>Actinomycetes</taxon>
        <taxon>Micromonosporales</taxon>
        <taxon>Micromonosporaceae</taxon>
        <taxon>Micromonospora</taxon>
    </lineage>
</organism>
<dbReference type="PANTHER" id="PTHR35601:SF1">
    <property type="entry name" value="TOXIN RELE"/>
    <property type="match status" value="1"/>
</dbReference>
<gene>
    <name evidence="3" type="ORF">GA0070623_4379</name>
</gene>
<dbReference type="OrthoDB" id="5326046at2"/>
<dbReference type="PANTHER" id="PTHR35601">
    <property type="entry name" value="TOXIN RELE"/>
    <property type="match status" value="1"/>
</dbReference>
<dbReference type="AlphaFoldDB" id="A0A125Q0M2"/>
<keyword evidence="4" id="KW-1185">Reference proteome</keyword>
<dbReference type="Proteomes" id="UP000198226">
    <property type="component" value="Chromosome I"/>
</dbReference>
<keyword evidence="2" id="KW-1277">Toxin-antitoxin system</keyword>
<evidence type="ECO:0000313" key="3">
    <source>
        <dbReference type="EMBL" id="SCG78344.1"/>
    </source>
</evidence>
<comment type="similarity">
    <text evidence="1">Belongs to the RelE toxin family.</text>
</comment>
<protein>
    <submittedName>
        <fullName evidence="3">mRNA interferase RelE/StbE</fullName>
    </submittedName>
</protein>
<evidence type="ECO:0000256" key="1">
    <source>
        <dbReference type="ARBA" id="ARBA00006226"/>
    </source>
</evidence>
<evidence type="ECO:0000256" key="2">
    <source>
        <dbReference type="ARBA" id="ARBA00022649"/>
    </source>
</evidence>
<dbReference type="Pfam" id="PF05016">
    <property type="entry name" value="ParE_toxin"/>
    <property type="match status" value="1"/>
</dbReference>
<reference evidence="4" key="1">
    <citation type="submission" date="2016-06" db="EMBL/GenBank/DDBJ databases">
        <authorList>
            <person name="Varghese N."/>
            <person name="Submissions Spin"/>
        </authorList>
    </citation>
    <scope>NUCLEOTIDE SEQUENCE [LARGE SCALE GENOMIC DNA]</scope>
    <source>
        <strain evidence="4">DSM 44983</strain>
    </source>
</reference>
<dbReference type="InterPro" id="IPR007712">
    <property type="entry name" value="RelE/ParE_toxin"/>
</dbReference>
<name>A0A125Q0M2_9ACTN</name>
<dbReference type="EMBL" id="LT607752">
    <property type="protein sequence ID" value="SCG78344.1"/>
    <property type="molecule type" value="Genomic_DNA"/>
</dbReference>
<dbReference type="RefSeq" id="WP_067315482.1">
    <property type="nucleotide sequence ID" value="NZ_LRMV01000281.1"/>
</dbReference>
<dbReference type="InterPro" id="IPR035093">
    <property type="entry name" value="RelE/ParE_toxin_dom_sf"/>
</dbReference>
<dbReference type="SUPFAM" id="SSF143011">
    <property type="entry name" value="RelE-like"/>
    <property type="match status" value="1"/>
</dbReference>
<sequence>MTWKVELTNAAARELAKLDRSTQVRIGSAIDQLAVDPRPAGCVKLSGGDTKWRIRVGDFRIVYLILDDQVLIAVARIAHRREVYRSF</sequence>